<name>A0ACA9MMH1_9GLOM</name>
<gene>
    <name evidence="1" type="ORF">DHETER_LOCUS7071</name>
</gene>
<accession>A0ACA9MMH1</accession>
<proteinExistence type="predicted"/>
<reference evidence="1" key="1">
    <citation type="submission" date="2021-06" db="EMBL/GenBank/DDBJ databases">
        <authorList>
            <person name="Kallberg Y."/>
            <person name="Tangrot J."/>
            <person name="Rosling A."/>
        </authorList>
    </citation>
    <scope>NUCLEOTIDE SEQUENCE</scope>
    <source>
        <strain evidence="1">IL203A</strain>
    </source>
</reference>
<evidence type="ECO:0000313" key="2">
    <source>
        <dbReference type="Proteomes" id="UP000789702"/>
    </source>
</evidence>
<dbReference type="EMBL" id="CAJVPU010009566">
    <property type="protein sequence ID" value="CAG8596406.1"/>
    <property type="molecule type" value="Genomic_DNA"/>
</dbReference>
<comment type="caution">
    <text evidence="1">The sequence shown here is derived from an EMBL/GenBank/DDBJ whole genome shotgun (WGS) entry which is preliminary data.</text>
</comment>
<evidence type="ECO:0000313" key="1">
    <source>
        <dbReference type="EMBL" id="CAG8596406.1"/>
    </source>
</evidence>
<dbReference type="Proteomes" id="UP000789702">
    <property type="component" value="Unassembled WGS sequence"/>
</dbReference>
<protein>
    <submittedName>
        <fullName evidence="1">7955_t:CDS:1</fullName>
    </submittedName>
</protein>
<keyword evidence="2" id="KW-1185">Reference proteome</keyword>
<sequence>MIENFAETQLKKYGWSQGQGLGKNFEGRKEPITVINKNDMRGLGDNSEDWSFEWWDRVYTKTLDNIKVSTTLDGDVNVSKVYKEAIIPRNRAGIISTEESMYSLTLPSSTENDKSLSSSTVSVARPFLYDNFVKSLTGPLDMDRINKPSTKRMLSNNLDRDYDSNEGNRHPIENLQEDMANVKPNIERKSKKSKSKSNTKKFRGLIEIKKRNKAKKKRKIERKM</sequence>
<organism evidence="1 2">
    <name type="scientific">Dentiscutata heterogama</name>
    <dbReference type="NCBI Taxonomy" id="1316150"/>
    <lineage>
        <taxon>Eukaryota</taxon>
        <taxon>Fungi</taxon>
        <taxon>Fungi incertae sedis</taxon>
        <taxon>Mucoromycota</taxon>
        <taxon>Glomeromycotina</taxon>
        <taxon>Glomeromycetes</taxon>
        <taxon>Diversisporales</taxon>
        <taxon>Gigasporaceae</taxon>
        <taxon>Dentiscutata</taxon>
    </lineage>
</organism>